<protein>
    <submittedName>
        <fullName evidence="1">Uncharacterized protein</fullName>
    </submittedName>
</protein>
<dbReference type="AlphaFoldDB" id="A0A9Q0S2H8"/>
<gene>
    <name evidence="1" type="ORF">Bhyg_06518</name>
</gene>
<comment type="caution">
    <text evidence="1">The sequence shown here is derived from an EMBL/GenBank/DDBJ whole genome shotgun (WGS) entry which is preliminary data.</text>
</comment>
<proteinExistence type="predicted"/>
<accession>A0A9Q0S2H8</accession>
<organism evidence="1 2">
    <name type="scientific">Pseudolycoriella hygida</name>
    <dbReference type="NCBI Taxonomy" id="35572"/>
    <lineage>
        <taxon>Eukaryota</taxon>
        <taxon>Metazoa</taxon>
        <taxon>Ecdysozoa</taxon>
        <taxon>Arthropoda</taxon>
        <taxon>Hexapoda</taxon>
        <taxon>Insecta</taxon>
        <taxon>Pterygota</taxon>
        <taxon>Neoptera</taxon>
        <taxon>Endopterygota</taxon>
        <taxon>Diptera</taxon>
        <taxon>Nematocera</taxon>
        <taxon>Sciaroidea</taxon>
        <taxon>Sciaridae</taxon>
        <taxon>Pseudolycoriella</taxon>
    </lineage>
</organism>
<evidence type="ECO:0000313" key="2">
    <source>
        <dbReference type="Proteomes" id="UP001151699"/>
    </source>
</evidence>
<reference evidence="1" key="1">
    <citation type="submission" date="2022-07" db="EMBL/GenBank/DDBJ databases">
        <authorList>
            <person name="Trinca V."/>
            <person name="Uliana J.V.C."/>
            <person name="Torres T.T."/>
            <person name="Ward R.J."/>
            <person name="Monesi N."/>
        </authorList>
    </citation>
    <scope>NUCLEOTIDE SEQUENCE</scope>
    <source>
        <strain evidence="1">HSMRA1968</strain>
        <tissue evidence="1">Whole embryos</tissue>
    </source>
</reference>
<name>A0A9Q0S2H8_9DIPT</name>
<dbReference type="Proteomes" id="UP001151699">
    <property type="component" value="Chromosome B"/>
</dbReference>
<sequence length="25" mass="2917">MKQLADQKELTNHKAIQISSLRNFC</sequence>
<keyword evidence="2" id="KW-1185">Reference proteome</keyword>
<dbReference type="EMBL" id="WJQU01000002">
    <property type="protein sequence ID" value="KAJ6641578.1"/>
    <property type="molecule type" value="Genomic_DNA"/>
</dbReference>
<evidence type="ECO:0000313" key="1">
    <source>
        <dbReference type="EMBL" id="KAJ6641578.1"/>
    </source>
</evidence>